<dbReference type="OrthoDB" id="351349at2157"/>
<comment type="caution">
    <text evidence="2">The sequence shown here is derived from an EMBL/GenBank/DDBJ whole genome shotgun (WGS) entry which is preliminary data.</text>
</comment>
<evidence type="ECO:0000313" key="2">
    <source>
        <dbReference type="EMBL" id="ELZ85126.1"/>
    </source>
</evidence>
<dbReference type="AlphaFoldDB" id="M0HKX6"/>
<keyword evidence="1" id="KW-0812">Transmembrane</keyword>
<dbReference type="EMBL" id="AOLK01000017">
    <property type="protein sequence ID" value="ELZ85126.1"/>
    <property type="molecule type" value="Genomic_DNA"/>
</dbReference>
<feature type="transmembrane region" description="Helical" evidence="1">
    <location>
        <begin position="32"/>
        <end position="55"/>
    </location>
</feature>
<sequence length="122" mass="12856">MERTSLAWLVGLLVTILVSSGLYWFANTIGLAVATGLVWGTGVATILHIGWHYPSYTTGDEWGDKRWTGLSTGLVTLAATIGVSPTLPVSAELRLGLGFLVVGVGFVGYTAATMAEIERNTA</sequence>
<keyword evidence="1" id="KW-0472">Membrane</keyword>
<name>M0HKX6_HALEO</name>
<evidence type="ECO:0000313" key="3">
    <source>
        <dbReference type="Proteomes" id="UP000011612"/>
    </source>
</evidence>
<keyword evidence="1" id="KW-1133">Transmembrane helix</keyword>
<organism evidence="2 3">
    <name type="scientific">Haloferax elongans ATCC BAA-1513</name>
    <dbReference type="NCBI Taxonomy" id="1230453"/>
    <lineage>
        <taxon>Archaea</taxon>
        <taxon>Methanobacteriati</taxon>
        <taxon>Methanobacteriota</taxon>
        <taxon>Stenosarchaea group</taxon>
        <taxon>Halobacteria</taxon>
        <taxon>Halobacteriales</taxon>
        <taxon>Haloferacaceae</taxon>
        <taxon>Haloferax</taxon>
    </lineage>
</organism>
<reference evidence="2 3" key="1">
    <citation type="journal article" date="2014" name="PLoS Genet.">
        <title>Phylogenetically driven sequencing of extremely halophilic archaea reveals strategies for static and dynamic osmo-response.</title>
        <authorList>
            <person name="Becker E.A."/>
            <person name="Seitzer P.M."/>
            <person name="Tritt A."/>
            <person name="Larsen D."/>
            <person name="Krusor M."/>
            <person name="Yao A.I."/>
            <person name="Wu D."/>
            <person name="Madern D."/>
            <person name="Eisen J.A."/>
            <person name="Darling A.E."/>
            <person name="Facciotti M.T."/>
        </authorList>
    </citation>
    <scope>NUCLEOTIDE SEQUENCE [LARGE SCALE GENOMIC DNA]</scope>
    <source>
        <strain evidence="2 3">ATCC BAA-1513</strain>
    </source>
</reference>
<evidence type="ECO:0000256" key="1">
    <source>
        <dbReference type="SAM" id="Phobius"/>
    </source>
</evidence>
<protein>
    <submittedName>
        <fullName evidence="2">Sterol desaturase family protein</fullName>
    </submittedName>
</protein>
<accession>M0HKX6</accession>
<dbReference type="RefSeq" id="WP_008324313.1">
    <property type="nucleotide sequence ID" value="NZ_AOLK01000017.1"/>
</dbReference>
<feature type="transmembrane region" description="Helical" evidence="1">
    <location>
        <begin position="93"/>
        <end position="112"/>
    </location>
</feature>
<feature type="transmembrane region" description="Helical" evidence="1">
    <location>
        <begin position="7"/>
        <end position="26"/>
    </location>
</feature>
<gene>
    <name evidence="2" type="ORF">C453_10260</name>
</gene>
<keyword evidence="3" id="KW-1185">Reference proteome</keyword>
<proteinExistence type="predicted"/>
<feature type="transmembrane region" description="Helical" evidence="1">
    <location>
        <begin position="67"/>
        <end position="87"/>
    </location>
</feature>
<dbReference type="PATRIC" id="fig|1230453.4.peg.2023"/>
<dbReference type="Proteomes" id="UP000011612">
    <property type="component" value="Unassembled WGS sequence"/>
</dbReference>